<comment type="caution">
    <text evidence="2">The sequence shown here is derived from an EMBL/GenBank/DDBJ whole genome shotgun (WGS) entry which is preliminary data.</text>
</comment>
<keyword evidence="1" id="KW-1133">Transmembrane helix</keyword>
<sequence length="101" mass="11484">MVRFMSQVKDGAYGKWGVNSDLSVSNNKAADQVLVDTFGRKHTYLRISLTEKCSLRCKVWHISWSLLSCYVALFSYMLLPHGVLFCFDTPLCACEVVAFEH</sequence>
<dbReference type="EMBL" id="JARKHS020022214">
    <property type="protein sequence ID" value="KAK8769717.1"/>
    <property type="molecule type" value="Genomic_DNA"/>
</dbReference>
<protein>
    <submittedName>
        <fullName evidence="2">Uncharacterized protein</fullName>
    </submittedName>
</protein>
<gene>
    <name evidence="2" type="ORF">V5799_013821</name>
</gene>
<evidence type="ECO:0000313" key="2">
    <source>
        <dbReference type="EMBL" id="KAK8769717.1"/>
    </source>
</evidence>
<organism evidence="2 3">
    <name type="scientific">Amblyomma americanum</name>
    <name type="common">Lone star tick</name>
    <dbReference type="NCBI Taxonomy" id="6943"/>
    <lineage>
        <taxon>Eukaryota</taxon>
        <taxon>Metazoa</taxon>
        <taxon>Ecdysozoa</taxon>
        <taxon>Arthropoda</taxon>
        <taxon>Chelicerata</taxon>
        <taxon>Arachnida</taxon>
        <taxon>Acari</taxon>
        <taxon>Parasitiformes</taxon>
        <taxon>Ixodida</taxon>
        <taxon>Ixodoidea</taxon>
        <taxon>Ixodidae</taxon>
        <taxon>Amblyomminae</taxon>
        <taxon>Amblyomma</taxon>
    </lineage>
</organism>
<proteinExistence type="predicted"/>
<evidence type="ECO:0000256" key="1">
    <source>
        <dbReference type="SAM" id="Phobius"/>
    </source>
</evidence>
<feature type="transmembrane region" description="Helical" evidence="1">
    <location>
        <begin position="59"/>
        <end position="79"/>
    </location>
</feature>
<evidence type="ECO:0000313" key="3">
    <source>
        <dbReference type="Proteomes" id="UP001321473"/>
    </source>
</evidence>
<keyword evidence="3" id="KW-1185">Reference proteome</keyword>
<accession>A0AAQ4E4T8</accession>
<keyword evidence="1" id="KW-0472">Membrane</keyword>
<reference evidence="2 3" key="1">
    <citation type="journal article" date="2023" name="Arcadia Sci">
        <title>De novo assembly of a long-read Amblyomma americanum tick genome.</title>
        <authorList>
            <person name="Chou S."/>
            <person name="Poskanzer K.E."/>
            <person name="Rollins M."/>
            <person name="Thuy-Boun P.S."/>
        </authorList>
    </citation>
    <scope>NUCLEOTIDE SEQUENCE [LARGE SCALE GENOMIC DNA]</scope>
    <source>
        <strain evidence="2">F_SG_1</strain>
        <tissue evidence="2">Salivary glands</tissue>
    </source>
</reference>
<keyword evidence="1" id="KW-0812">Transmembrane</keyword>
<dbReference type="AlphaFoldDB" id="A0AAQ4E4T8"/>
<name>A0AAQ4E4T8_AMBAM</name>
<dbReference type="Proteomes" id="UP001321473">
    <property type="component" value="Unassembled WGS sequence"/>
</dbReference>